<proteinExistence type="predicted"/>
<keyword evidence="2" id="KW-1185">Reference proteome</keyword>
<sequence length="111" mass="12149">MLRLLPAVIKLARGVKQQPSLQCPTQPSSTLSPLPCEADVWTIYQVAPGLSPCSNSKLFDPQVCTHNPQNGSAKLVSTCGALRHKDSHLVVVFWVTNAYDALVLLISIKYY</sequence>
<evidence type="ECO:0000313" key="1">
    <source>
        <dbReference type="EMBL" id="KAK3765757.1"/>
    </source>
</evidence>
<dbReference type="AlphaFoldDB" id="A0AAE0ZAD9"/>
<reference evidence="1" key="1">
    <citation type="journal article" date="2023" name="G3 (Bethesda)">
        <title>A reference genome for the long-term kleptoplast-retaining sea slug Elysia crispata morphotype clarki.</title>
        <authorList>
            <person name="Eastman K.E."/>
            <person name="Pendleton A.L."/>
            <person name="Shaikh M.A."/>
            <person name="Suttiyut T."/>
            <person name="Ogas R."/>
            <person name="Tomko P."/>
            <person name="Gavelis G."/>
            <person name="Widhalm J.R."/>
            <person name="Wisecaver J.H."/>
        </authorList>
    </citation>
    <scope>NUCLEOTIDE SEQUENCE</scope>
    <source>
        <strain evidence="1">ECLA1</strain>
    </source>
</reference>
<gene>
    <name evidence="1" type="ORF">RRG08_026228</name>
</gene>
<protein>
    <submittedName>
        <fullName evidence="1">Uncharacterized protein</fullName>
    </submittedName>
</protein>
<name>A0AAE0ZAD9_9GAST</name>
<organism evidence="1 2">
    <name type="scientific">Elysia crispata</name>
    <name type="common">lettuce slug</name>
    <dbReference type="NCBI Taxonomy" id="231223"/>
    <lineage>
        <taxon>Eukaryota</taxon>
        <taxon>Metazoa</taxon>
        <taxon>Spiralia</taxon>
        <taxon>Lophotrochozoa</taxon>
        <taxon>Mollusca</taxon>
        <taxon>Gastropoda</taxon>
        <taxon>Heterobranchia</taxon>
        <taxon>Euthyneura</taxon>
        <taxon>Panpulmonata</taxon>
        <taxon>Sacoglossa</taxon>
        <taxon>Placobranchoidea</taxon>
        <taxon>Plakobranchidae</taxon>
        <taxon>Elysia</taxon>
    </lineage>
</organism>
<dbReference type="EMBL" id="JAWDGP010004277">
    <property type="protein sequence ID" value="KAK3765757.1"/>
    <property type="molecule type" value="Genomic_DNA"/>
</dbReference>
<accession>A0AAE0ZAD9</accession>
<evidence type="ECO:0000313" key="2">
    <source>
        <dbReference type="Proteomes" id="UP001283361"/>
    </source>
</evidence>
<comment type="caution">
    <text evidence="1">The sequence shown here is derived from an EMBL/GenBank/DDBJ whole genome shotgun (WGS) entry which is preliminary data.</text>
</comment>
<dbReference type="Proteomes" id="UP001283361">
    <property type="component" value="Unassembled WGS sequence"/>
</dbReference>